<comment type="caution">
    <text evidence="2">The sequence shown here is derived from an EMBL/GenBank/DDBJ whole genome shotgun (WGS) entry which is preliminary data.</text>
</comment>
<protein>
    <submittedName>
        <fullName evidence="2">Uncharacterized protein</fullName>
    </submittedName>
</protein>
<evidence type="ECO:0000256" key="1">
    <source>
        <dbReference type="SAM" id="MobiDB-lite"/>
    </source>
</evidence>
<dbReference type="AlphaFoldDB" id="A0A5J5F621"/>
<feature type="compositionally biased region" description="Pro residues" evidence="1">
    <location>
        <begin position="241"/>
        <end position="252"/>
    </location>
</feature>
<feature type="region of interest" description="Disordered" evidence="1">
    <location>
        <begin position="176"/>
        <end position="252"/>
    </location>
</feature>
<dbReference type="OrthoDB" id="5408734at2759"/>
<sequence>MSNSFLSSLPSFPPLLHHRDLYPTRTPPFLLIPRRDETKRARVFSSEFDTRDELELPVSCCYRFLLLPRPLATAVLGSPPARSSRIESNETMASDHDLDIEFHAENSTERKPMRPTSTLARAFANQLNDIFLLDDQLDQLDQNINRKKQSVQIQSSELALLEARLKQAEKLLEESKRRLAGRSQNPAGPTPNGSSVPDYTPNPAFSSTTAAAPAATENEESAAGERKSVHAHKMSGVYEMRPPPPPPSVPGI</sequence>
<dbReference type="EMBL" id="VXIS01000034">
    <property type="protein sequence ID" value="KAA8911572.1"/>
    <property type="molecule type" value="Genomic_DNA"/>
</dbReference>
<accession>A0A5J5F621</accession>
<feature type="compositionally biased region" description="Polar residues" evidence="1">
    <location>
        <begin position="182"/>
        <end position="197"/>
    </location>
</feature>
<evidence type="ECO:0000313" key="3">
    <source>
        <dbReference type="Proteomes" id="UP000326924"/>
    </source>
</evidence>
<gene>
    <name evidence="2" type="ORF">FN846DRAFT_935595</name>
</gene>
<reference evidence="2 3" key="1">
    <citation type="submission" date="2019-09" db="EMBL/GenBank/DDBJ databases">
        <title>Draft genome of the ectomycorrhizal ascomycete Sphaerosporella brunnea.</title>
        <authorList>
            <consortium name="DOE Joint Genome Institute"/>
            <person name="Benucci G.M."/>
            <person name="Marozzi G."/>
            <person name="Antonielli L."/>
            <person name="Sanchez S."/>
            <person name="Marco P."/>
            <person name="Wang X."/>
            <person name="Falini L.B."/>
            <person name="Barry K."/>
            <person name="Haridas S."/>
            <person name="Lipzen A."/>
            <person name="Labutti K."/>
            <person name="Grigoriev I.V."/>
            <person name="Murat C."/>
            <person name="Martin F."/>
            <person name="Albertini E."/>
            <person name="Donnini D."/>
            <person name="Bonito G."/>
        </authorList>
    </citation>
    <scope>NUCLEOTIDE SEQUENCE [LARGE SCALE GENOMIC DNA]</scope>
    <source>
        <strain evidence="2 3">Sb_GMNB300</strain>
    </source>
</reference>
<dbReference type="InParanoid" id="A0A5J5F621"/>
<feature type="compositionally biased region" description="Low complexity" evidence="1">
    <location>
        <begin position="201"/>
        <end position="216"/>
    </location>
</feature>
<dbReference type="Proteomes" id="UP000326924">
    <property type="component" value="Unassembled WGS sequence"/>
</dbReference>
<proteinExistence type="predicted"/>
<name>A0A5J5F621_9PEZI</name>
<evidence type="ECO:0000313" key="2">
    <source>
        <dbReference type="EMBL" id="KAA8911572.1"/>
    </source>
</evidence>
<organism evidence="2 3">
    <name type="scientific">Sphaerosporella brunnea</name>
    <dbReference type="NCBI Taxonomy" id="1250544"/>
    <lineage>
        <taxon>Eukaryota</taxon>
        <taxon>Fungi</taxon>
        <taxon>Dikarya</taxon>
        <taxon>Ascomycota</taxon>
        <taxon>Pezizomycotina</taxon>
        <taxon>Pezizomycetes</taxon>
        <taxon>Pezizales</taxon>
        <taxon>Pyronemataceae</taxon>
        <taxon>Sphaerosporella</taxon>
    </lineage>
</organism>
<keyword evidence="3" id="KW-1185">Reference proteome</keyword>